<feature type="region of interest" description="Disordered" evidence="1">
    <location>
        <begin position="108"/>
        <end position="193"/>
    </location>
</feature>
<dbReference type="Proteomes" id="UP000248597">
    <property type="component" value="Unassembled WGS sequence"/>
</dbReference>
<reference evidence="2 3" key="1">
    <citation type="submission" date="2017-08" db="EMBL/GenBank/DDBJ databases">
        <title>Infants hospitalized years apart are colonized by the same room-sourced microbial strains.</title>
        <authorList>
            <person name="Brooks B."/>
            <person name="Olm M.R."/>
            <person name="Firek B.A."/>
            <person name="Baker R."/>
            <person name="Thomas B.C."/>
            <person name="Morowitz M.J."/>
            <person name="Banfield J.F."/>
        </authorList>
    </citation>
    <scope>NUCLEOTIDE SEQUENCE [LARGE SCALE GENOMIC DNA]</scope>
    <source>
        <strain evidence="2">S2_005_003_R2_47</strain>
    </source>
</reference>
<evidence type="ECO:0000256" key="1">
    <source>
        <dbReference type="SAM" id="MobiDB-lite"/>
    </source>
</evidence>
<feature type="region of interest" description="Disordered" evidence="1">
    <location>
        <begin position="47"/>
        <end position="71"/>
    </location>
</feature>
<proteinExistence type="predicted"/>
<dbReference type="AlphaFoldDB" id="A0A2W5MN70"/>
<dbReference type="EMBL" id="QFPJ01000031">
    <property type="protein sequence ID" value="PZQ21357.1"/>
    <property type="molecule type" value="Genomic_DNA"/>
</dbReference>
<evidence type="ECO:0000313" key="2">
    <source>
        <dbReference type="EMBL" id="PZQ21357.1"/>
    </source>
</evidence>
<sequence>MTSDAPPPATRARRQRRWLWLAGLGAAGVLAGIALAEMTVSELGRQPDGIAASPAARSANPDAATTGSMDTVAPCLDCRDSYAVAVRMRAERKARMDAAFRELGVVEAGADLPAAPRSQEPPDDGYRYGGRFPDAAPGDGAETRSPSASAQKKAAKIAIPKLPDAVSSPDQPEQTGIDEITGARAPDRDNIAN</sequence>
<comment type="caution">
    <text evidence="2">The sequence shown here is derived from an EMBL/GenBank/DDBJ whole genome shotgun (WGS) entry which is preliminary data.</text>
</comment>
<feature type="compositionally biased region" description="Low complexity" evidence="1">
    <location>
        <begin position="145"/>
        <end position="161"/>
    </location>
</feature>
<gene>
    <name evidence="2" type="ORF">DI569_12200</name>
</gene>
<accession>A0A2W5MN70</accession>
<name>A0A2W5MN70_SPHMC</name>
<organism evidence="2 3">
    <name type="scientific">Sphingopyxis macrogoltabida</name>
    <name type="common">Sphingomonas macrogoltabidus</name>
    <dbReference type="NCBI Taxonomy" id="33050"/>
    <lineage>
        <taxon>Bacteria</taxon>
        <taxon>Pseudomonadati</taxon>
        <taxon>Pseudomonadota</taxon>
        <taxon>Alphaproteobacteria</taxon>
        <taxon>Sphingomonadales</taxon>
        <taxon>Sphingomonadaceae</taxon>
        <taxon>Sphingopyxis</taxon>
    </lineage>
</organism>
<protein>
    <submittedName>
        <fullName evidence="2">Uncharacterized protein</fullName>
    </submittedName>
</protein>
<evidence type="ECO:0000313" key="3">
    <source>
        <dbReference type="Proteomes" id="UP000248597"/>
    </source>
</evidence>